<gene>
    <name evidence="2" type="ORF">C2857_000677</name>
</gene>
<sequence length="100" mass="10696">MRFAAVTLALAALVAAAPAAEELSGASARAPTESGSWCNQPKGEAFWGQATSDCCGSVGGGMGSDRRCRGLNTNGNTCHQFYQCCRYKYRSNNRENDKCY</sequence>
<dbReference type="AlphaFoldDB" id="A0A7S9KVB0"/>
<dbReference type="OrthoDB" id="4182813at2759"/>
<evidence type="ECO:0000313" key="3">
    <source>
        <dbReference type="Proteomes" id="UP000594364"/>
    </source>
</evidence>
<proteinExistence type="predicted"/>
<accession>A0A7S9KVB0</accession>
<protein>
    <submittedName>
        <fullName evidence="2">Uncharacterized protein</fullName>
    </submittedName>
</protein>
<dbReference type="Proteomes" id="UP000594364">
    <property type="component" value="Chromosome 5"/>
</dbReference>
<dbReference type="EMBL" id="CP031389">
    <property type="protein sequence ID" value="QPH09729.1"/>
    <property type="molecule type" value="Genomic_DNA"/>
</dbReference>
<evidence type="ECO:0000256" key="1">
    <source>
        <dbReference type="SAM" id="SignalP"/>
    </source>
</evidence>
<evidence type="ECO:0000313" key="2">
    <source>
        <dbReference type="EMBL" id="QPH09729.1"/>
    </source>
</evidence>
<organism evidence="2 3">
    <name type="scientific">Epichloe festucae (strain Fl1)</name>
    <dbReference type="NCBI Taxonomy" id="877507"/>
    <lineage>
        <taxon>Eukaryota</taxon>
        <taxon>Fungi</taxon>
        <taxon>Dikarya</taxon>
        <taxon>Ascomycota</taxon>
        <taxon>Pezizomycotina</taxon>
        <taxon>Sordariomycetes</taxon>
        <taxon>Hypocreomycetidae</taxon>
        <taxon>Hypocreales</taxon>
        <taxon>Clavicipitaceae</taxon>
        <taxon>Epichloe</taxon>
    </lineage>
</organism>
<feature type="signal peptide" evidence="1">
    <location>
        <begin position="1"/>
        <end position="16"/>
    </location>
</feature>
<keyword evidence="3" id="KW-1185">Reference proteome</keyword>
<keyword evidence="1" id="KW-0732">Signal</keyword>
<feature type="chain" id="PRO_5034890855" evidence="1">
    <location>
        <begin position="17"/>
        <end position="100"/>
    </location>
</feature>
<name>A0A7S9KVB0_EPIFF</name>
<reference evidence="2 3" key="1">
    <citation type="journal article" date="2018" name="PLoS Genet.">
        <title>Repeat elements organise 3D genome structure and mediate transcription in the filamentous fungus Epichloe festucae.</title>
        <authorList>
            <person name="Winter D.J."/>
            <person name="Ganley A.R.D."/>
            <person name="Young C.A."/>
            <person name="Liachko I."/>
            <person name="Schardl C.L."/>
            <person name="Dupont P.Y."/>
            <person name="Berry D."/>
            <person name="Ram A."/>
            <person name="Scott B."/>
            <person name="Cox M.P."/>
        </authorList>
    </citation>
    <scope>NUCLEOTIDE SEQUENCE [LARGE SCALE GENOMIC DNA]</scope>
    <source>
        <strain evidence="2 3">Fl1</strain>
    </source>
</reference>